<organism evidence="2 3">
    <name type="scientific">Colletotrichum asianum</name>
    <dbReference type="NCBI Taxonomy" id="702518"/>
    <lineage>
        <taxon>Eukaryota</taxon>
        <taxon>Fungi</taxon>
        <taxon>Dikarya</taxon>
        <taxon>Ascomycota</taxon>
        <taxon>Pezizomycotina</taxon>
        <taxon>Sordariomycetes</taxon>
        <taxon>Hypocreomycetidae</taxon>
        <taxon>Glomerellales</taxon>
        <taxon>Glomerellaceae</taxon>
        <taxon>Colletotrichum</taxon>
        <taxon>Colletotrichum gloeosporioides species complex</taxon>
    </lineage>
</organism>
<proteinExistence type="predicted"/>
<dbReference type="PANTHER" id="PTHR43812">
    <property type="entry name" value="BLR2425 PROTEIN"/>
    <property type="match status" value="1"/>
</dbReference>
<evidence type="ECO:0000313" key="3">
    <source>
        <dbReference type="Proteomes" id="UP000434172"/>
    </source>
</evidence>
<gene>
    <name evidence="2" type="ORF">GQ607_004168</name>
</gene>
<dbReference type="Gene3D" id="2.30.110.10">
    <property type="entry name" value="Electron Transport, Fmn-binding Protein, Chain A"/>
    <property type="match status" value="1"/>
</dbReference>
<dbReference type="AlphaFoldDB" id="A0A8H3WHB2"/>
<evidence type="ECO:0000259" key="1">
    <source>
        <dbReference type="SMART" id="SM00903"/>
    </source>
</evidence>
<dbReference type="PANTHER" id="PTHR43812:SF2">
    <property type="entry name" value="FLAVIN REDUCTASE LIKE DOMAIN-CONTAINING PROTEIN"/>
    <property type="match status" value="1"/>
</dbReference>
<keyword evidence="3" id="KW-1185">Reference proteome</keyword>
<dbReference type="EMBL" id="WOWK01000016">
    <property type="protein sequence ID" value="KAF0328756.1"/>
    <property type="molecule type" value="Genomic_DNA"/>
</dbReference>
<evidence type="ECO:0000313" key="2">
    <source>
        <dbReference type="EMBL" id="KAF0328756.1"/>
    </source>
</evidence>
<dbReference type="InterPro" id="IPR012349">
    <property type="entry name" value="Split_barrel_FMN-bd"/>
</dbReference>
<dbReference type="OrthoDB" id="298012at2759"/>
<dbReference type="SMART" id="SM00903">
    <property type="entry name" value="Flavin_Reduct"/>
    <property type="match status" value="1"/>
</dbReference>
<accession>A0A8H3WHB2</accession>
<comment type="caution">
    <text evidence="2">The sequence shown here is derived from an EMBL/GenBank/DDBJ whole genome shotgun (WGS) entry which is preliminary data.</text>
</comment>
<dbReference type="GO" id="GO:0010181">
    <property type="term" value="F:FMN binding"/>
    <property type="evidence" value="ECO:0007669"/>
    <property type="project" value="InterPro"/>
</dbReference>
<dbReference type="Proteomes" id="UP000434172">
    <property type="component" value="Unassembled WGS sequence"/>
</dbReference>
<sequence>MYYNPGVNDHGLPHDPFKACVVPRAIGWISTTSPTGQHNLAPYSQFTNVTFDPPMVMFSANQTLPDDATQTRKDTVNNIEATGVFCWQLCTYALREAVNVTAEAVPPDEDEFARAGLAKTFSRGLRVPVPMVKESPVRFECEYVQTVRLPGKGPMGTVDVVFGRVVGVHVDEWALTDGKIDVRKTNPIARLGYFEYGVINDAFEMVVPGDKRMLIGLSGNASKNTDEDLEEAKNS</sequence>
<dbReference type="SUPFAM" id="SSF50475">
    <property type="entry name" value="FMN-binding split barrel"/>
    <property type="match status" value="1"/>
</dbReference>
<dbReference type="Pfam" id="PF01613">
    <property type="entry name" value="Flavin_Reduct"/>
    <property type="match status" value="1"/>
</dbReference>
<protein>
    <submittedName>
        <fullName evidence="2">Flavin reductase fmn-binding protein</fullName>
    </submittedName>
</protein>
<dbReference type="InterPro" id="IPR002563">
    <property type="entry name" value="Flavin_Rdtase-like_dom"/>
</dbReference>
<name>A0A8H3WHB2_9PEZI</name>
<reference evidence="2 3" key="1">
    <citation type="submission" date="2019-12" db="EMBL/GenBank/DDBJ databases">
        <title>A genome sequence resource for the geographically widespread anthracnose pathogen Colletotrichum asianum.</title>
        <authorList>
            <person name="Meng Y."/>
        </authorList>
    </citation>
    <scope>NUCLEOTIDE SEQUENCE [LARGE SCALE GENOMIC DNA]</scope>
    <source>
        <strain evidence="2 3">ICMP 18580</strain>
    </source>
</reference>
<feature type="domain" description="Flavin reductase like" evidence="1">
    <location>
        <begin position="19"/>
        <end position="174"/>
    </location>
</feature>